<reference evidence="1 2" key="1">
    <citation type="journal article" date="2018" name="Sci. Rep.">
        <title>Genomic signatures of local adaptation to the degree of environmental predictability in rotifers.</title>
        <authorList>
            <person name="Franch-Gras L."/>
            <person name="Hahn C."/>
            <person name="Garcia-Roger E.M."/>
            <person name="Carmona M.J."/>
            <person name="Serra M."/>
            <person name="Gomez A."/>
        </authorList>
    </citation>
    <scope>NUCLEOTIDE SEQUENCE [LARGE SCALE GENOMIC DNA]</scope>
    <source>
        <strain evidence="1">HYR1</strain>
    </source>
</reference>
<protein>
    <submittedName>
        <fullName evidence="1">Uncharacterized protein</fullName>
    </submittedName>
</protein>
<organism evidence="1 2">
    <name type="scientific">Brachionus plicatilis</name>
    <name type="common">Marine rotifer</name>
    <name type="synonym">Brachionus muelleri</name>
    <dbReference type="NCBI Taxonomy" id="10195"/>
    <lineage>
        <taxon>Eukaryota</taxon>
        <taxon>Metazoa</taxon>
        <taxon>Spiralia</taxon>
        <taxon>Gnathifera</taxon>
        <taxon>Rotifera</taxon>
        <taxon>Eurotatoria</taxon>
        <taxon>Monogononta</taxon>
        <taxon>Pseudotrocha</taxon>
        <taxon>Ploima</taxon>
        <taxon>Brachionidae</taxon>
        <taxon>Brachionus</taxon>
    </lineage>
</organism>
<accession>A0A3M7SNI9</accession>
<comment type="caution">
    <text evidence="1">The sequence shown here is derived from an EMBL/GenBank/DDBJ whole genome shotgun (WGS) entry which is preliminary data.</text>
</comment>
<sequence>MLSLPQVLAFEFIDYIKREQQLTENKYIQLRTGLLHKRKPACIVLDERIRAILSKDTLDQFFSNLNFILFTGQLICYDLLPAGSVLTTKASTPSPDLGLFFFTISISLLKLLNSFTSHVGPLIFKTRLYSAKYETYFFIKYSLIYRKPLRIGAAVNTRPYNYHNAANPSHFIFFAPKTGSGINHVF</sequence>
<dbReference type="AlphaFoldDB" id="A0A3M7SNI9"/>
<name>A0A3M7SNI9_BRAPC</name>
<dbReference type="EMBL" id="REGN01001056">
    <property type="protein sequence ID" value="RNA37353.1"/>
    <property type="molecule type" value="Genomic_DNA"/>
</dbReference>
<evidence type="ECO:0000313" key="2">
    <source>
        <dbReference type="Proteomes" id="UP000276133"/>
    </source>
</evidence>
<proteinExistence type="predicted"/>
<evidence type="ECO:0000313" key="1">
    <source>
        <dbReference type="EMBL" id="RNA37353.1"/>
    </source>
</evidence>
<keyword evidence="2" id="KW-1185">Reference proteome</keyword>
<gene>
    <name evidence="1" type="ORF">BpHYR1_043410</name>
</gene>
<dbReference type="Proteomes" id="UP000276133">
    <property type="component" value="Unassembled WGS sequence"/>
</dbReference>